<dbReference type="OMA" id="PQIMLLI"/>
<accession>W1QAR4</accession>
<feature type="transmembrane region" description="Helical" evidence="6">
    <location>
        <begin position="50"/>
        <end position="72"/>
    </location>
</feature>
<dbReference type="PROSITE" id="PS50850">
    <property type="entry name" value="MFS"/>
    <property type="match status" value="1"/>
</dbReference>
<feature type="transmembrane region" description="Helical" evidence="6">
    <location>
        <begin position="464"/>
        <end position="483"/>
    </location>
</feature>
<feature type="transmembrane region" description="Helical" evidence="6">
    <location>
        <begin position="394"/>
        <end position="417"/>
    </location>
</feature>
<keyword evidence="2" id="KW-0813">Transport</keyword>
<feature type="transmembrane region" description="Helical" evidence="6">
    <location>
        <begin position="362"/>
        <end position="382"/>
    </location>
</feature>
<protein>
    <submittedName>
        <fullName evidence="8">Membrane protein</fullName>
    </submittedName>
</protein>
<dbReference type="PANTHER" id="PTHR23504">
    <property type="entry name" value="MAJOR FACILITATOR SUPERFAMILY DOMAIN-CONTAINING PROTEIN 10"/>
    <property type="match status" value="1"/>
</dbReference>
<keyword evidence="3 6" id="KW-0812">Transmembrane</keyword>
<reference evidence="8 9" key="1">
    <citation type="journal article" date="2013" name="BMC Genomics">
        <title>Genome sequence and analysis of methylotrophic yeast Hansenula polymorpha DL1.</title>
        <authorList>
            <person name="Ravin N.V."/>
            <person name="Eldarov M.A."/>
            <person name="Kadnikov V.V."/>
            <person name="Beletsky A.V."/>
            <person name="Schneider J."/>
            <person name="Mardanova E.S."/>
            <person name="Smekalova E.M."/>
            <person name="Zvereva M.I."/>
            <person name="Dontsova O.A."/>
            <person name="Mardanov A.V."/>
            <person name="Skryabin K.G."/>
        </authorList>
    </citation>
    <scope>NUCLEOTIDE SEQUENCE [LARGE SCALE GENOMIC DNA]</scope>
    <source>
        <strain evidence="9">ATCC 26012 / BCRC 20466 / JCM 22074 / NRRL Y-7560 / DL-1</strain>
    </source>
</reference>
<dbReference type="GO" id="GO:0022857">
    <property type="term" value="F:transmembrane transporter activity"/>
    <property type="evidence" value="ECO:0007669"/>
    <property type="project" value="InterPro"/>
</dbReference>
<dbReference type="InterPro" id="IPR036259">
    <property type="entry name" value="MFS_trans_sf"/>
</dbReference>
<dbReference type="GeneID" id="25773207"/>
<evidence type="ECO:0000313" key="8">
    <source>
        <dbReference type="EMBL" id="ESW98126.1"/>
    </source>
</evidence>
<dbReference type="PANTHER" id="PTHR23504:SF15">
    <property type="entry name" value="MAJOR FACILITATOR SUPERFAMILY (MFS) PROFILE DOMAIN-CONTAINING PROTEIN"/>
    <property type="match status" value="1"/>
</dbReference>
<feature type="transmembrane region" description="Helical" evidence="6">
    <location>
        <begin position="141"/>
        <end position="160"/>
    </location>
</feature>
<dbReference type="KEGG" id="opa:HPODL_03773"/>
<sequence length="484" mass="53460">MIEILADFPLFQVAIVSMVRLVDSIGETSTFPYMYHLVKYVTATSDESEITVYISYLSATGSLFHIIFNLFWGFQADYWGRKNVLLISLVGQAASMLIIANSTSFTGLLVSRIVFAVTNNTLSTIRTILGEIAHEKRHQSLAFSIVPLFYNLGFMIGPFLSSQLITIPSNTDDFGDRPFFTANIVIAALIFLVCVIAFLFLQETHQQIKQKSDFGLALGNSIRSKLGFSERIIKEDPFEIELDDGLLSEQETEPEIELAADPTSEPATKPKNKFGLNSKIIHIIISQCFLMSHILIYSHFLPVFLSAPFQPESLHFPLGLKGGLGMSYKQVGTMLSVGGLVGIIMVLFLSPILEQKFGILRAYRLGVSVFTIAYFVLPLAAFGERKNDTIVSTVLSYISVLLKEIGGVICFPYIFILLHRATPPESVSFLNGVAMSASGIASFVAPLIGARVLAWSNRNSVATLFWWMLALYAAFSLAHTIALK</sequence>
<dbReference type="EMBL" id="AEOI02000008">
    <property type="protein sequence ID" value="ESW98126.1"/>
    <property type="molecule type" value="Genomic_DNA"/>
</dbReference>
<organism evidence="8 9">
    <name type="scientific">Ogataea parapolymorpha (strain ATCC 26012 / BCRC 20466 / JCM 22074 / NRRL Y-7560 / DL-1)</name>
    <name type="common">Yeast</name>
    <name type="synonym">Hansenula polymorpha</name>
    <dbReference type="NCBI Taxonomy" id="871575"/>
    <lineage>
        <taxon>Eukaryota</taxon>
        <taxon>Fungi</taxon>
        <taxon>Dikarya</taxon>
        <taxon>Ascomycota</taxon>
        <taxon>Saccharomycotina</taxon>
        <taxon>Pichiomycetes</taxon>
        <taxon>Pichiales</taxon>
        <taxon>Pichiaceae</taxon>
        <taxon>Ogataea</taxon>
    </lineage>
</organism>
<evidence type="ECO:0000256" key="2">
    <source>
        <dbReference type="ARBA" id="ARBA00022448"/>
    </source>
</evidence>
<evidence type="ECO:0000259" key="7">
    <source>
        <dbReference type="PROSITE" id="PS50850"/>
    </source>
</evidence>
<dbReference type="RefSeq" id="XP_013934009.1">
    <property type="nucleotide sequence ID" value="XM_014078534.1"/>
</dbReference>
<gene>
    <name evidence="8" type="ORF">HPODL_03773</name>
</gene>
<keyword evidence="4 6" id="KW-1133">Transmembrane helix</keyword>
<dbReference type="eggNOG" id="KOG2615">
    <property type="taxonomic scope" value="Eukaryota"/>
</dbReference>
<dbReference type="SUPFAM" id="SSF103473">
    <property type="entry name" value="MFS general substrate transporter"/>
    <property type="match status" value="1"/>
</dbReference>
<proteinExistence type="predicted"/>
<dbReference type="Proteomes" id="UP000008673">
    <property type="component" value="Unassembled WGS sequence"/>
</dbReference>
<dbReference type="HOGENOM" id="CLU_001265_54_5_1"/>
<dbReference type="OrthoDB" id="10262656at2759"/>
<dbReference type="InterPro" id="IPR020846">
    <property type="entry name" value="MFS_dom"/>
</dbReference>
<comment type="caution">
    <text evidence="8">The sequence shown here is derived from an EMBL/GenBank/DDBJ whole genome shotgun (WGS) entry which is preliminary data.</text>
</comment>
<dbReference type="GO" id="GO:0016020">
    <property type="term" value="C:membrane"/>
    <property type="evidence" value="ECO:0007669"/>
    <property type="project" value="UniProtKB-SubCell"/>
</dbReference>
<dbReference type="AlphaFoldDB" id="W1QAR4"/>
<feature type="transmembrane region" description="Helical" evidence="6">
    <location>
        <begin position="331"/>
        <end position="350"/>
    </location>
</feature>
<comment type="subcellular location">
    <subcellularLocation>
        <location evidence="1">Membrane</location>
        <topology evidence="1">Multi-pass membrane protein</topology>
    </subcellularLocation>
</comment>
<evidence type="ECO:0000313" key="9">
    <source>
        <dbReference type="Proteomes" id="UP000008673"/>
    </source>
</evidence>
<dbReference type="Gene3D" id="1.20.1250.20">
    <property type="entry name" value="MFS general substrate transporter like domains"/>
    <property type="match status" value="1"/>
</dbReference>
<dbReference type="Pfam" id="PF07690">
    <property type="entry name" value="MFS_1"/>
    <property type="match status" value="1"/>
</dbReference>
<keyword evidence="9" id="KW-1185">Reference proteome</keyword>
<evidence type="ECO:0000256" key="5">
    <source>
        <dbReference type="ARBA" id="ARBA00023136"/>
    </source>
</evidence>
<evidence type="ECO:0000256" key="1">
    <source>
        <dbReference type="ARBA" id="ARBA00004141"/>
    </source>
</evidence>
<feature type="transmembrane region" description="Helical" evidence="6">
    <location>
        <begin position="280"/>
        <end position="300"/>
    </location>
</feature>
<evidence type="ECO:0000256" key="3">
    <source>
        <dbReference type="ARBA" id="ARBA00022692"/>
    </source>
</evidence>
<feature type="domain" description="Major facilitator superfamily (MFS) profile" evidence="7">
    <location>
        <begin position="1"/>
        <end position="484"/>
    </location>
</feature>
<evidence type="ECO:0000256" key="6">
    <source>
        <dbReference type="SAM" id="Phobius"/>
    </source>
</evidence>
<name>W1QAR4_OGAPD</name>
<dbReference type="InterPro" id="IPR011701">
    <property type="entry name" value="MFS"/>
</dbReference>
<keyword evidence="5 6" id="KW-0472">Membrane</keyword>
<evidence type="ECO:0000256" key="4">
    <source>
        <dbReference type="ARBA" id="ARBA00022989"/>
    </source>
</evidence>
<feature type="transmembrane region" description="Helical" evidence="6">
    <location>
        <begin position="429"/>
        <end position="452"/>
    </location>
</feature>
<feature type="transmembrane region" description="Helical" evidence="6">
    <location>
        <begin position="180"/>
        <end position="201"/>
    </location>
</feature>